<name>A0ABP8P4T5_9MICO</name>
<dbReference type="Proteomes" id="UP001500731">
    <property type="component" value="Unassembled WGS sequence"/>
</dbReference>
<keyword evidence="4" id="KW-1185">Reference proteome</keyword>
<proteinExistence type="predicted"/>
<dbReference type="Gene3D" id="2.10.260.10">
    <property type="match status" value="1"/>
</dbReference>
<gene>
    <name evidence="3" type="ORF">GCM10023171_06620</name>
</gene>
<dbReference type="InterPro" id="IPR037914">
    <property type="entry name" value="SpoVT-AbrB_sf"/>
</dbReference>
<feature type="domain" description="SpoVT-AbrB" evidence="2">
    <location>
        <begin position="1"/>
        <end position="47"/>
    </location>
</feature>
<reference evidence="4" key="1">
    <citation type="journal article" date="2019" name="Int. J. Syst. Evol. Microbiol.">
        <title>The Global Catalogue of Microorganisms (GCM) 10K type strain sequencing project: providing services to taxonomists for standard genome sequencing and annotation.</title>
        <authorList>
            <consortium name="The Broad Institute Genomics Platform"/>
            <consortium name="The Broad Institute Genome Sequencing Center for Infectious Disease"/>
            <person name="Wu L."/>
            <person name="Ma J."/>
        </authorList>
    </citation>
    <scope>NUCLEOTIDE SEQUENCE [LARGE SCALE GENOMIC DNA]</scope>
    <source>
        <strain evidence="4">JCM 17839</strain>
    </source>
</reference>
<dbReference type="Pfam" id="PF04014">
    <property type="entry name" value="MazE_antitoxin"/>
    <property type="match status" value="1"/>
</dbReference>
<dbReference type="PROSITE" id="PS51740">
    <property type="entry name" value="SPOVT_ABRB"/>
    <property type="match status" value="1"/>
</dbReference>
<evidence type="ECO:0000313" key="3">
    <source>
        <dbReference type="EMBL" id="GAA4480180.1"/>
    </source>
</evidence>
<comment type="caution">
    <text evidence="3">The sequence shown here is derived from an EMBL/GenBank/DDBJ whole genome shotgun (WGS) entry which is preliminary data.</text>
</comment>
<dbReference type="InterPro" id="IPR007159">
    <property type="entry name" value="SpoVT-AbrB_dom"/>
</dbReference>
<keyword evidence="1" id="KW-0238">DNA-binding</keyword>
<dbReference type="SMART" id="SM00966">
    <property type="entry name" value="SpoVT_AbrB"/>
    <property type="match status" value="1"/>
</dbReference>
<evidence type="ECO:0000313" key="4">
    <source>
        <dbReference type="Proteomes" id="UP001500731"/>
    </source>
</evidence>
<sequence>MAIATMTSKGQFTMPKEVRDDLGLSPGDKVLFVVLPGRRAAIVPRNRRLSALAGVLHDPNRKTITIDEMNDAIADGAAESGMRGIAP</sequence>
<dbReference type="SUPFAM" id="SSF89447">
    <property type="entry name" value="AbrB/MazE/MraZ-like"/>
    <property type="match status" value="1"/>
</dbReference>
<organism evidence="3 4">
    <name type="scientific">Microbacterium panaciterrae</name>
    <dbReference type="NCBI Taxonomy" id="985759"/>
    <lineage>
        <taxon>Bacteria</taxon>
        <taxon>Bacillati</taxon>
        <taxon>Actinomycetota</taxon>
        <taxon>Actinomycetes</taxon>
        <taxon>Micrococcales</taxon>
        <taxon>Microbacteriaceae</taxon>
        <taxon>Microbacterium</taxon>
    </lineage>
</organism>
<protein>
    <recommendedName>
        <fullName evidence="2">SpoVT-AbrB domain-containing protein</fullName>
    </recommendedName>
</protein>
<dbReference type="NCBIfam" id="TIGR01439">
    <property type="entry name" value="lp_hng_hel_AbrB"/>
    <property type="match status" value="1"/>
</dbReference>
<dbReference type="EMBL" id="BAABGP010000004">
    <property type="protein sequence ID" value="GAA4480180.1"/>
    <property type="molecule type" value="Genomic_DNA"/>
</dbReference>
<evidence type="ECO:0000256" key="1">
    <source>
        <dbReference type="PROSITE-ProRule" id="PRU01076"/>
    </source>
</evidence>
<dbReference type="RefSeq" id="WP_345184330.1">
    <property type="nucleotide sequence ID" value="NZ_BAABGP010000004.1"/>
</dbReference>
<accession>A0ABP8P4T5</accession>
<evidence type="ECO:0000259" key="2">
    <source>
        <dbReference type="PROSITE" id="PS51740"/>
    </source>
</evidence>